<evidence type="ECO:0000313" key="2">
    <source>
        <dbReference type="EMBL" id="TMV11546.1"/>
    </source>
</evidence>
<evidence type="ECO:0008006" key="4">
    <source>
        <dbReference type="Google" id="ProtNLM"/>
    </source>
</evidence>
<sequence>MTLDDLAEILRRRRALIISIIGFGLCVTAMLSLFVAPVYRAEETLAIAPPRVMAELALADRVVPLAADLPRLRDRLLAHDVLDQIATAYELEDVPDLSGAVDMRWDTAAPGAGGIVIRVDLPDPLQAQLVAQELSHRLIGLSAEERIVGAERTLAYLTGEHRALRTAISGLNVPPARQGDPALRDDLARMRTDLAELTQRIDMAGDLHDLEQRRQLERFEVVEPAQLPDTPIRDSRPLLALAGGVIGAIVAVAVALLAEWRHPALRTAARLQRLTGHAPLAVVPRAAGSDRDAPRVPVWITRIGQAFRRRWPFLI</sequence>
<evidence type="ECO:0000256" key="1">
    <source>
        <dbReference type="SAM" id="Phobius"/>
    </source>
</evidence>
<keyword evidence="1" id="KW-1133">Transmembrane helix</keyword>
<dbReference type="EMBL" id="VCPC01000003">
    <property type="protein sequence ID" value="TMV11546.1"/>
    <property type="molecule type" value="Genomic_DNA"/>
</dbReference>
<keyword evidence="1" id="KW-0812">Transmembrane</keyword>
<evidence type="ECO:0000313" key="3">
    <source>
        <dbReference type="Proteomes" id="UP001191082"/>
    </source>
</evidence>
<accession>A0ABY2X7X2</accession>
<proteinExistence type="predicted"/>
<protein>
    <recommendedName>
        <fullName evidence="4">Polysaccharide chain length determinant N-terminal domain-containing protein</fullName>
    </recommendedName>
</protein>
<dbReference type="PANTHER" id="PTHR32309:SF13">
    <property type="entry name" value="FERRIC ENTEROBACTIN TRANSPORT PROTEIN FEPE"/>
    <property type="match status" value="1"/>
</dbReference>
<organism evidence="2 3">
    <name type="scientific">Arenibacterium halophilum</name>
    <dbReference type="NCBI Taxonomy" id="2583821"/>
    <lineage>
        <taxon>Bacteria</taxon>
        <taxon>Pseudomonadati</taxon>
        <taxon>Pseudomonadota</taxon>
        <taxon>Alphaproteobacteria</taxon>
        <taxon>Rhodobacterales</taxon>
        <taxon>Paracoccaceae</taxon>
        <taxon>Arenibacterium</taxon>
    </lineage>
</organism>
<dbReference type="Proteomes" id="UP001191082">
    <property type="component" value="Unassembled WGS sequence"/>
</dbReference>
<gene>
    <name evidence="2" type="ORF">FGK64_14810</name>
</gene>
<reference evidence="2 3" key="1">
    <citation type="submission" date="2019-05" db="EMBL/GenBank/DDBJ databases">
        <title>Marivita sp. nov. isolated from sea sediment.</title>
        <authorList>
            <person name="Kim W."/>
        </authorList>
    </citation>
    <scope>NUCLEOTIDE SEQUENCE [LARGE SCALE GENOMIC DNA]</scope>
    <source>
        <strain evidence="2 3">CAU 1492</strain>
    </source>
</reference>
<comment type="caution">
    <text evidence="2">The sequence shown here is derived from an EMBL/GenBank/DDBJ whole genome shotgun (WGS) entry which is preliminary data.</text>
</comment>
<keyword evidence="1" id="KW-0472">Membrane</keyword>
<dbReference type="InterPro" id="IPR050445">
    <property type="entry name" value="Bact_polysacc_biosynth/exp"/>
</dbReference>
<dbReference type="PANTHER" id="PTHR32309">
    <property type="entry name" value="TYROSINE-PROTEIN KINASE"/>
    <property type="match status" value="1"/>
</dbReference>
<feature type="transmembrane region" description="Helical" evidence="1">
    <location>
        <begin position="15"/>
        <end position="39"/>
    </location>
</feature>
<keyword evidence="3" id="KW-1185">Reference proteome</keyword>
<feature type="transmembrane region" description="Helical" evidence="1">
    <location>
        <begin position="238"/>
        <end position="258"/>
    </location>
</feature>
<name>A0ABY2X7X2_9RHOB</name>